<dbReference type="RefSeq" id="WP_048506597.1">
    <property type="nucleotide sequence ID" value="NZ_LFND01000003.1"/>
</dbReference>
<gene>
    <name evidence="4" type="ORF">ACM46_10490</name>
</gene>
<sequence>MKNISKYVLLFFTFFSIFFSAQNFYEEQWLKVAEGYRNGDFKSSLPIILEIQKRAVKDKNAVEIIKSLKAEFAIYKDTQDDPKNDYASVFFSKISNTEKQLKKDDLLLFKVLEIEFFEDYFAKNKWEIQKRTNIDKGDIAEIESWTQLDFKNYYLNKFAQLSELDRKLKKIPLEKYKDAFETKSDFEFFPSLYDWKVRKNMEFLKSSDLFTKNELKDNQTTVLALYQNLIDFNTGNPKLYFQHQQLVYGNSIKKDDELLDKQIALIKSPVQGDYKILILNDTAEKLFRSKPQEAVALIDQVKKEYPASQFMSNITYLESRMKNSEVQLYYEVHNEPEKPIQIVARHKNADSFTIKIYSINNFQKQLQYLRDLDYEVNYKKLDKTLYRTEVFPLIDKKDYKSHTTALEMKALPKGMYICEYINGEDVSKFLFFVTSSRVIYDENKDHILVSRENGKPMTNTRLLKYGFGDYSNMNETQLLIKTDNFSRFPSEKIRYHAVPQYLIYDSANNDFNLVDGTYNERSDAYPYPHTQFFLDREIFRPGQTVYFKAISTIPDFNKKRDNVIVNNEQKVALFDANNQVIATEKFKTNAFGSYSGSFVLPKDKLNGKFRLEVSGMYNDFAITDSKYFSVEEYKRPKFEITFDTIKKDYKYGQIIELKGKVLTFSGIPLSNTNVSFELKKENIRQRYFWWYPVEQYSNENSILGKAETNEKGEFTIKIDLQKDENTEGIQVHNYKVKTSATDINGETQLAETNIKVASVSHYLAVDEIKEAAADDELKVKVKSFNYNDIPLQKNYKVKLVQLKQPKRVLRNNFRNNIQDLPQMSREEYLVKFPHDRYDQSEDRKNWEILKTVTERSQGDKELNLGRLEAGDYRLLVYNIEEKDTIKAQQDFSIWDKKGLGPDQYPFLKITAPKDEVVRGSQVTLYAYSAIPDAVVNVYWQDGQGRKKLENKTFTNGVLAYTFPVSQDRNIVKYNVQFSVTHYNDVQNEFANIYIKNDEEPLKVELSTFRDKVEPNSKEKWSVTVVGKNKEKVVAEVLAAMYDKSLDKFVPNTYRFSKFYIPYSVIEDYNIGNFSETLSWYQKFNYIETKTVYIPQFNWFDKNVFYNLLAKYCMLTDTDGDGVDDANDACPTVPGLETYNGCPAPRRAMAMEINQTLKTKSGRFENEEIRMASNKKEDKKSEEDKDGLDEVKARQNLNETAFFYPHLRTDKEGRVSFEFTTPEALTKWKLMFLAHTKEARAAVLEKDIVSQKKLSVNPNYPRFLREGDELNFQTKISNLTDTAMQGATSLQILDAESGEDISSLFGVTSVQNFTVGETGNSTVSWNIKTPFGKASSVIIKILAKAGNYSDGEQIPVAVLSNRMLLTDAVPVFVKEGQSKTFTLNNLKQNTSKTAFNFSNTLELKTNPIWEIIFALPDLNQNLNISSDEIFNTWFADVVGTEIFKANPRMKAVFDEYKTADLLKSNLEKNQELKQILLEETPWVLQSKSEAETMNSISRLFEVNSMKNSINKDWNQLMKYQNQDGGFPWLPGYQSSYTCSLYILKNLGKMNEWLKGGISEYQTGQNAMISSLISFVDWQLERYWKEGEDNPWSNFALDYLDARRYWEKEYPITGKGARLKTIIIDRADQFKVTDLTFFGIHRAALIYDSYGLKNTSGKLINYLKETSVSSETQGAYWKKNLDDWGWYESKAVNHAGAIEALNKITPNDIDFIEESKVWLATQKEVNSWGNSRTTAEIIYIMMNSGKSWTTPEADKATVIWGGKEVVPQTKTTGYLKQVIKSDKINPGLAEVTVTKSGPGIAQGGLFWQYYEDLENVKSTETYLSMNREYYKKIKTENGEQLLKITDSSPLTVGDRITVRMILNTDRPMQYVHLKDMRAAGLEPVDVLSGYQYKNNLGYYQVTKDASTNFFIYYMPKGKYVFEYDMVCNASGSFSSGFAVLQNYYAPQMNARTKGDKIEIRK</sequence>
<dbReference type="SMART" id="SM01360">
    <property type="entry name" value="A2M"/>
    <property type="match status" value="1"/>
</dbReference>
<evidence type="ECO:0000313" key="5">
    <source>
        <dbReference type="Proteomes" id="UP000036261"/>
    </source>
</evidence>
<dbReference type="Gene3D" id="2.60.40.1930">
    <property type="match status" value="1"/>
</dbReference>
<dbReference type="PANTHER" id="PTHR40094">
    <property type="entry name" value="ALPHA-2-MACROGLOBULIN HOMOLOG"/>
    <property type="match status" value="1"/>
</dbReference>
<accession>A0A0J7IFG3</accession>
<dbReference type="InterPro" id="IPR041246">
    <property type="entry name" value="Bact_MG10"/>
</dbReference>
<evidence type="ECO:0000259" key="3">
    <source>
        <dbReference type="SMART" id="SM01360"/>
    </source>
</evidence>
<dbReference type="PATRIC" id="fig|558151.6.peg.2215"/>
<comment type="caution">
    <text evidence="4">The sequence shown here is derived from an EMBL/GenBank/DDBJ whole genome shotgun (WGS) entry which is preliminary data.</text>
</comment>
<organism evidence="4 5">
    <name type="scientific">Chryseobacterium angstadtii</name>
    <dbReference type="NCBI Taxonomy" id="558151"/>
    <lineage>
        <taxon>Bacteria</taxon>
        <taxon>Pseudomonadati</taxon>
        <taxon>Bacteroidota</taxon>
        <taxon>Flavobacteriia</taxon>
        <taxon>Flavobacteriales</taxon>
        <taxon>Weeksellaceae</taxon>
        <taxon>Chryseobacterium group</taxon>
        <taxon>Chryseobacterium</taxon>
    </lineage>
</organism>
<dbReference type="Pfam" id="PF17973">
    <property type="entry name" value="bMG10"/>
    <property type="match status" value="1"/>
</dbReference>
<dbReference type="STRING" id="558151.ACM46_10490"/>
<dbReference type="GO" id="GO:0004866">
    <property type="term" value="F:endopeptidase inhibitor activity"/>
    <property type="evidence" value="ECO:0007669"/>
    <property type="project" value="InterPro"/>
</dbReference>
<dbReference type="InterPro" id="IPR002890">
    <property type="entry name" value="MG2"/>
</dbReference>
<evidence type="ECO:0000313" key="4">
    <source>
        <dbReference type="EMBL" id="KMQ64666.1"/>
    </source>
</evidence>
<dbReference type="SUPFAM" id="SSF48239">
    <property type="entry name" value="Terpenoid cyclases/Protein prenyltransferases"/>
    <property type="match status" value="1"/>
</dbReference>
<protein>
    <recommendedName>
        <fullName evidence="3">Alpha-2-macroglobulin domain-containing protein</fullName>
    </recommendedName>
</protein>
<proteinExistence type="inferred from homology"/>
<name>A0A0J7IFG3_9FLAO</name>
<reference evidence="4 5" key="1">
    <citation type="journal article" date="2013" name="Int. J. Syst. Evol. Microbiol.">
        <title>Chryseobacterium angstadtii sp. nov., isolated from a newt tank.</title>
        <authorList>
            <person name="Kirk K.E."/>
            <person name="Hoffman J.A."/>
            <person name="Smith K.A."/>
            <person name="Strahan B.L."/>
            <person name="Failor K.C."/>
            <person name="Krebs J.E."/>
            <person name="Gale A.N."/>
            <person name="Do T.D."/>
            <person name="Sontag T.C."/>
            <person name="Batties A.M."/>
            <person name="Mistiszyn K."/>
            <person name="Newman J.D."/>
        </authorList>
    </citation>
    <scope>NUCLEOTIDE SEQUENCE [LARGE SCALE GENOMIC DNA]</scope>
    <source>
        <strain evidence="4 5">KM</strain>
    </source>
</reference>
<dbReference type="InterPro" id="IPR051802">
    <property type="entry name" value="YfhM-like"/>
</dbReference>
<dbReference type="PANTHER" id="PTHR40094:SF1">
    <property type="entry name" value="UBIQUITIN DOMAIN-CONTAINING PROTEIN"/>
    <property type="match status" value="1"/>
</dbReference>
<feature type="region of interest" description="Disordered" evidence="2">
    <location>
        <begin position="1163"/>
        <end position="1186"/>
    </location>
</feature>
<evidence type="ECO:0000256" key="2">
    <source>
        <dbReference type="SAM" id="MobiDB-lite"/>
    </source>
</evidence>
<dbReference type="Pfam" id="PF00207">
    <property type="entry name" value="A2M"/>
    <property type="match status" value="1"/>
</dbReference>
<evidence type="ECO:0000256" key="1">
    <source>
        <dbReference type="ARBA" id="ARBA00010556"/>
    </source>
</evidence>
<dbReference type="Pfam" id="PF01835">
    <property type="entry name" value="MG2"/>
    <property type="match status" value="1"/>
</dbReference>
<dbReference type="Proteomes" id="UP000036261">
    <property type="component" value="Unassembled WGS sequence"/>
</dbReference>
<dbReference type="InterPro" id="IPR008930">
    <property type="entry name" value="Terpenoid_cyclase/PrenylTrfase"/>
</dbReference>
<dbReference type="OrthoDB" id="9767116at2"/>
<dbReference type="InterPro" id="IPR001599">
    <property type="entry name" value="Macroglobln_a2"/>
</dbReference>
<feature type="domain" description="Alpha-2-macroglobulin" evidence="3">
    <location>
        <begin position="1199"/>
        <end position="1289"/>
    </location>
</feature>
<comment type="similarity">
    <text evidence="1">Belongs to the protease inhibitor I39 (alpha-2-macroglobulin) family. Bacterial alpha-2-macroglobulin subfamily.</text>
</comment>
<dbReference type="EMBL" id="LFND01000003">
    <property type="protein sequence ID" value="KMQ64666.1"/>
    <property type="molecule type" value="Genomic_DNA"/>
</dbReference>
<keyword evidence="5" id="KW-1185">Reference proteome</keyword>